<gene>
    <name evidence="2" type="ORF">FB45DRAFT_862721</name>
</gene>
<accession>A0AAD7C8F0</accession>
<sequence>MQDISEVEGMHLRRRRFELSPSSVLDARNVEKIVVKERTGSHDSSHEDVAAQAGHVPNSRMRDWAASCLVGKFEYLVGSWAELHHLAFENDLPDSLYTLPSVALLLLAMLRRRCHQYLPHHHPAQKPSYLLHPGLNELDYVWSAQRQQFESRARMQNYVDGLADDHDCQSVNYESKQVPIYGLLPFVDSLSVPYSLLLLPTTTVFDPSLPFPVHGLCTMNPDPQLPGAYPVRSKPWPWEELDLQTQSLFKEIHQKLQAEMQSRAEILTLALYNSATSGPLTNPARTVASLLHSNYSPPQSLEELITSRLSEYSVQLHSGIMPWENRALDPGSHWQWAFREICVMLQDKMAINADEAKTLTLALYNSATSVTLYQPDKTTVGNILRSLGHSPPVELISNVMTHLTYYGIMHSAAKLEAMAIGRRSRILCTSPVHPPTLVLPVSAHKKIKSPRPAQTTPKKLSDQPNTTDAKWQGRKQENWIQQQNERSICMVHRSALSDPPLSHLSEIGSFITDLTPVGMVRAGTVCGQGCNWKDYLRPAPHRRCKRWATQECKQAGRWRRHWNGVSNWADILPDREGIGHLVVMTSLRQPDRVIGKARPWKKY</sequence>
<organism evidence="2 3">
    <name type="scientific">Roridomyces roridus</name>
    <dbReference type="NCBI Taxonomy" id="1738132"/>
    <lineage>
        <taxon>Eukaryota</taxon>
        <taxon>Fungi</taxon>
        <taxon>Dikarya</taxon>
        <taxon>Basidiomycota</taxon>
        <taxon>Agaricomycotina</taxon>
        <taxon>Agaricomycetes</taxon>
        <taxon>Agaricomycetidae</taxon>
        <taxon>Agaricales</taxon>
        <taxon>Marasmiineae</taxon>
        <taxon>Mycenaceae</taxon>
        <taxon>Roridomyces</taxon>
    </lineage>
</organism>
<name>A0AAD7C8F0_9AGAR</name>
<evidence type="ECO:0000313" key="2">
    <source>
        <dbReference type="EMBL" id="KAJ7641571.1"/>
    </source>
</evidence>
<dbReference type="Proteomes" id="UP001221142">
    <property type="component" value="Unassembled WGS sequence"/>
</dbReference>
<feature type="compositionally biased region" description="Polar residues" evidence="1">
    <location>
        <begin position="452"/>
        <end position="469"/>
    </location>
</feature>
<dbReference type="AlphaFoldDB" id="A0AAD7C8F0"/>
<protein>
    <submittedName>
        <fullName evidence="2">Uncharacterized protein</fullName>
    </submittedName>
</protein>
<comment type="caution">
    <text evidence="2">The sequence shown here is derived from an EMBL/GenBank/DDBJ whole genome shotgun (WGS) entry which is preliminary data.</text>
</comment>
<proteinExistence type="predicted"/>
<dbReference type="EMBL" id="JARKIF010000004">
    <property type="protein sequence ID" value="KAJ7641571.1"/>
    <property type="molecule type" value="Genomic_DNA"/>
</dbReference>
<feature type="region of interest" description="Disordered" evidence="1">
    <location>
        <begin position="445"/>
        <end position="475"/>
    </location>
</feature>
<evidence type="ECO:0000313" key="3">
    <source>
        <dbReference type="Proteomes" id="UP001221142"/>
    </source>
</evidence>
<keyword evidence="3" id="KW-1185">Reference proteome</keyword>
<evidence type="ECO:0000256" key="1">
    <source>
        <dbReference type="SAM" id="MobiDB-lite"/>
    </source>
</evidence>
<reference evidence="2" key="1">
    <citation type="submission" date="2023-03" db="EMBL/GenBank/DDBJ databases">
        <title>Massive genome expansion in bonnet fungi (Mycena s.s.) driven by repeated elements and novel gene families across ecological guilds.</title>
        <authorList>
            <consortium name="Lawrence Berkeley National Laboratory"/>
            <person name="Harder C.B."/>
            <person name="Miyauchi S."/>
            <person name="Viragh M."/>
            <person name="Kuo A."/>
            <person name="Thoen E."/>
            <person name="Andreopoulos B."/>
            <person name="Lu D."/>
            <person name="Skrede I."/>
            <person name="Drula E."/>
            <person name="Henrissat B."/>
            <person name="Morin E."/>
            <person name="Kohler A."/>
            <person name="Barry K."/>
            <person name="LaButti K."/>
            <person name="Morin E."/>
            <person name="Salamov A."/>
            <person name="Lipzen A."/>
            <person name="Mereny Z."/>
            <person name="Hegedus B."/>
            <person name="Baldrian P."/>
            <person name="Stursova M."/>
            <person name="Weitz H."/>
            <person name="Taylor A."/>
            <person name="Grigoriev I.V."/>
            <person name="Nagy L.G."/>
            <person name="Martin F."/>
            <person name="Kauserud H."/>
        </authorList>
    </citation>
    <scope>NUCLEOTIDE SEQUENCE</scope>
    <source>
        <strain evidence="2">9284</strain>
    </source>
</reference>